<keyword evidence="1" id="KW-1133">Transmembrane helix</keyword>
<sequence>MPRKRKQGGYGLLDVLLALSLTTVILLILIPMGIRYYQKKQVDEYVASLKSTIVQMQLYQYHKTSQEGFSSNPFFPEFMDSWPASFDALMLDYGGAFKELCGPLNEAAGACVRPDTVPFTTQKLTLEQVMGPTNKVYLVIPTSTLPDDGPRARWGLPLLAIPEAQLRTNGDIQINLRPLTKSIMYDEFLRKDGSVHLTNDWDVGGNHAIVNTKDVTILNSDSTQKIVSRGLSETTTLKHGEWLKKPSCPTGTEPRIWLALGYINVSNRYTLTGSQKPFIDTETTTHWEVGLEVRVENNETGEFAISNDGEILAITQCK</sequence>
<evidence type="ECO:0000313" key="2">
    <source>
        <dbReference type="EMBL" id="RJX68654.1"/>
    </source>
</evidence>
<evidence type="ECO:0000256" key="1">
    <source>
        <dbReference type="SAM" id="Phobius"/>
    </source>
</evidence>
<reference evidence="2 3" key="1">
    <citation type="submission" date="2018-08" db="EMBL/GenBank/DDBJ databases">
        <title>Vibrio isolated from the Eastern China Marginal Seas.</title>
        <authorList>
            <person name="Li Y."/>
        </authorList>
    </citation>
    <scope>NUCLEOTIDE SEQUENCE [LARGE SCALE GENOMIC DNA]</scope>
    <source>
        <strain evidence="2 3">BEI233</strain>
    </source>
</reference>
<keyword evidence="1" id="KW-0472">Membrane</keyword>
<dbReference type="AlphaFoldDB" id="A0A3A6Q9T7"/>
<protein>
    <submittedName>
        <fullName evidence="2">Type II secretion system protein</fullName>
    </submittedName>
</protein>
<feature type="transmembrane region" description="Helical" evidence="1">
    <location>
        <begin position="12"/>
        <end position="34"/>
    </location>
</feature>
<proteinExistence type="predicted"/>
<gene>
    <name evidence="2" type="ORF">DZ860_16810</name>
</gene>
<keyword evidence="3" id="KW-1185">Reference proteome</keyword>
<dbReference type="RefSeq" id="WP_120033628.1">
    <property type="nucleotide sequence ID" value="NZ_QVMU01000019.1"/>
</dbReference>
<comment type="caution">
    <text evidence="2">The sequence shown here is derived from an EMBL/GenBank/DDBJ whole genome shotgun (WGS) entry which is preliminary data.</text>
</comment>
<dbReference type="Proteomes" id="UP000273252">
    <property type="component" value="Unassembled WGS sequence"/>
</dbReference>
<dbReference type="OrthoDB" id="5876423at2"/>
<evidence type="ECO:0000313" key="3">
    <source>
        <dbReference type="Proteomes" id="UP000273252"/>
    </source>
</evidence>
<name>A0A3A6Q9T7_9VIBR</name>
<keyword evidence="1" id="KW-0812">Transmembrane</keyword>
<accession>A0A3A6Q9T7</accession>
<organism evidence="2 3">
    <name type="scientific">Vibrio sinensis</name>
    <dbReference type="NCBI Taxonomy" id="2302434"/>
    <lineage>
        <taxon>Bacteria</taxon>
        <taxon>Pseudomonadati</taxon>
        <taxon>Pseudomonadota</taxon>
        <taxon>Gammaproteobacteria</taxon>
        <taxon>Vibrionales</taxon>
        <taxon>Vibrionaceae</taxon>
        <taxon>Vibrio</taxon>
    </lineage>
</organism>
<dbReference type="EMBL" id="QVMU01000019">
    <property type="protein sequence ID" value="RJX68654.1"/>
    <property type="molecule type" value="Genomic_DNA"/>
</dbReference>